<evidence type="ECO:0000313" key="2">
    <source>
        <dbReference type="EMBL" id="KAI5321215.1"/>
    </source>
</evidence>
<dbReference type="Pfam" id="PF07727">
    <property type="entry name" value="RVT_2"/>
    <property type="match status" value="1"/>
</dbReference>
<sequence>MRQPLGFEDVEHPDFVCRLQKSLYGLKQAPRAWNAKFTGYLPALGFCSSPSLIQLVIDDLSTVLDMKDMGTLTYFLGLQITYGSNGDLFVHQTKYCKDLLKRAGMEACKLSVTPCKPHSSVLRNEGSLLTDPTQFRSIVGALQYLTFTRPDIAFAVNSVCQFMQAPTDVHVGLVKRILRYLHGTLEYGLTFTTGSTSLTGYCDADWAGDPNSRRSTTGYVVFLGNNPVSWSSRKQSSVSRSSTEAEYRALANCVADIAWTRHILQDLHVFIPEATTLYSDNLSALALSSNPVFHSPIKHLELDFHFIRERVQRRDLVVQYVQTEEQIADIFTKGLHSTLEWMGALMKRKELVHKSKSKVHGYMGIYRIRIGMQFVYQGMSRIQMFQKDEEQGVRHGASLSYTKGLDGPSLAFGRAPSHL</sequence>
<keyword evidence="3" id="KW-1185">Reference proteome</keyword>
<accession>A0AAD4VA13</accession>
<reference evidence="2 3" key="1">
    <citation type="journal article" date="2022" name="G3 (Bethesda)">
        <title>Whole-genome sequence and methylome profiling of the almond [Prunus dulcis (Mill.) D.A. Webb] cultivar 'Nonpareil'.</title>
        <authorList>
            <person name="D'Amico-Willman K.M."/>
            <person name="Ouma W.Z."/>
            <person name="Meulia T."/>
            <person name="Sideli G.M."/>
            <person name="Gradziel T.M."/>
            <person name="Fresnedo-Ramirez J."/>
        </authorList>
    </citation>
    <scope>NUCLEOTIDE SEQUENCE [LARGE SCALE GENOMIC DNA]</scope>
    <source>
        <strain evidence="2">Clone GOH B32 T37-40</strain>
    </source>
</reference>
<evidence type="ECO:0000313" key="3">
    <source>
        <dbReference type="Proteomes" id="UP001054821"/>
    </source>
</evidence>
<dbReference type="PANTHER" id="PTHR11439">
    <property type="entry name" value="GAG-POL-RELATED RETROTRANSPOSON"/>
    <property type="match status" value="1"/>
</dbReference>
<dbReference type="PANTHER" id="PTHR11439:SF524">
    <property type="entry name" value="RNA-DIRECTED DNA POLYMERASE, PROTEIN KINASE RLK-PELLE-DLSV FAMILY"/>
    <property type="match status" value="1"/>
</dbReference>
<dbReference type="InterPro" id="IPR043502">
    <property type="entry name" value="DNA/RNA_pol_sf"/>
</dbReference>
<dbReference type="CDD" id="cd09272">
    <property type="entry name" value="RNase_HI_RT_Ty1"/>
    <property type="match status" value="1"/>
</dbReference>
<dbReference type="AlphaFoldDB" id="A0AAD4VA13"/>
<dbReference type="EMBL" id="JAJFAZ020000006">
    <property type="protein sequence ID" value="KAI5321215.1"/>
    <property type="molecule type" value="Genomic_DNA"/>
</dbReference>
<comment type="caution">
    <text evidence="2">The sequence shown here is derived from an EMBL/GenBank/DDBJ whole genome shotgun (WGS) entry which is preliminary data.</text>
</comment>
<dbReference type="InterPro" id="IPR013103">
    <property type="entry name" value="RVT_2"/>
</dbReference>
<name>A0AAD4VA13_PRUDU</name>
<dbReference type="SUPFAM" id="SSF56672">
    <property type="entry name" value="DNA/RNA polymerases"/>
    <property type="match status" value="1"/>
</dbReference>
<protein>
    <recommendedName>
        <fullName evidence="1">Reverse transcriptase Ty1/copia-type domain-containing protein</fullName>
    </recommendedName>
</protein>
<dbReference type="Proteomes" id="UP001054821">
    <property type="component" value="Chromosome 6"/>
</dbReference>
<gene>
    <name evidence="2" type="ORF">L3X38_030286</name>
</gene>
<evidence type="ECO:0000259" key="1">
    <source>
        <dbReference type="Pfam" id="PF07727"/>
    </source>
</evidence>
<feature type="domain" description="Reverse transcriptase Ty1/copia-type" evidence="1">
    <location>
        <begin position="1"/>
        <end position="50"/>
    </location>
</feature>
<organism evidence="2 3">
    <name type="scientific">Prunus dulcis</name>
    <name type="common">Almond</name>
    <name type="synonym">Amygdalus dulcis</name>
    <dbReference type="NCBI Taxonomy" id="3755"/>
    <lineage>
        <taxon>Eukaryota</taxon>
        <taxon>Viridiplantae</taxon>
        <taxon>Streptophyta</taxon>
        <taxon>Embryophyta</taxon>
        <taxon>Tracheophyta</taxon>
        <taxon>Spermatophyta</taxon>
        <taxon>Magnoliopsida</taxon>
        <taxon>eudicotyledons</taxon>
        <taxon>Gunneridae</taxon>
        <taxon>Pentapetalae</taxon>
        <taxon>rosids</taxon>
        <taxon>fabids</taxon>
        <taxon>Rosales</taxon>
        <taxon>Rosaceae</taxon>
        <taxon>Amygdaloideae</taxon>
        <taxon>Amygdaleae</taxon>
        <taxon>Prunus</taxon>
    </lineage>
</organism>
<proteinExistence type="predicted"/>